<gene>
    <name evidence="3" type="ORF">CDOO_13045</name>
</gene>
<dbReference type="Proteomes" id="UP000029914">
    <property type="component" value="Chromosome"/>
</dbReference>
<reference evidence="3 4" key="1">
    <citation type="submission" date="2013-09" db="EMBL/GenBank/DDBJ databases">
        <title>Complete genome sequence of Corynebacterium doosanense CAU 212(T) (=DSM 45436(T)), isolated from activated sludge.</title>
        <authorList>
            <person name="Schaffert L."/>
            <person name="Albersmeier A."/>
            <person name="Kalinowski J."/>
            <person name="Ruckert C."/>
        </authorList>
    </citation>
    <scope>NUCLEOTIDE SEQUENCE [LARGE SCALE GENOMIC DNA]</scope>
    <source>
        <strain evidence="3 4">CAU 212</strain>
    </source>
</reference>
<dbReference type="EMBL" id="CP006764">
    <property type="protein sequence ID" value="AIT62083.1"/>
    <property type="molecule type" value="Genomic_DNA"/>
</dbReference>
<dbReference type="InterPro" id="IPR036514">
    <property type="entry name" value="SGNH_hydro_sf"/>
</dbReference>
<dbReference type="eggNOG" id="COG2755">
    <property type="taxonomic scope" value="Bacteria"/>
</dbReference>
<dbReference type="KEGG" id="cdo:CDOO_13045"/>
<dbReference type="OrthoDB" id="2060945at2"/>
<keyword evidence="4" id="KW-1185">Reference proteome</keyword>
<dbReference type="Pfam" id="PF13472">
    <property type="entry name" value="Lipase_GDSL_2"/>
    <property type="match status" value="1"/>
</dbReference>
<evidence type="ECO:0000259" key="2">
    <source>
        <dbReference type="Pfam" id="PF13472"/>
    </source>
</evidence>
<feature type="domain" description="SGNH hydrolase-type esterase" evidence="2">
    <location>
        <begin position="176"/>
        <end position="368"/>
    </location>
</feature>
<dbReference type="Gene3D" id="2.60.120.260">
    <property type="entry name" value="Galactose-binding domain-like"/>
    <property type="match status" value="1"/>
</dbReference>
<evidence type="ECO:0000256" key="1">
    <source>
        <dbReference type="SAM" id="MobiDB-lite"/>
    </source>
</evidence>
<accession>A0A097IIZ6</accession>
<feature type="region of interest" description="Disordered" evidence="1">
    <location>
        <begin position="167"/>
        <end position="187"/>
    </location>
</feature>
<name>A0A097IIZ6_9CORY</name>
<protein>
    <submittedName>
        <fullName evidence="3">Lipase</fullName>
    </submittedName>
</protein>
<proteinExistence type="predicted"/>
<dbReference type="STRING" id="558173.CDOO_13045"/>
<dbReference type="Gene3D" id="3.40.50.1110">
    <property type="entry name" value="SGNH hydrolase"/>
    <property type="match status" value="1"/>
</dbReference>
<evidence type="ECO:0000313" key="4">
    <source>
        <dbReference type="Proteomes" id="UP000029914"/>
    </source>
</evidence>
<evidence type="ECO:0000313" key="3">
    <source>
        <dbReference type="EMBL" id="AIT62083.1"/>
    </source>
</evidence>
<dbReference type="RefSeq" id="WP_018022418.1">
    <property type="nucleotide sequence ID" value="NZ_AQUX01000007.1"/>
</dbReference>
<dbReference type="HOGENOM" id="CLU_059193_0_0_11"/>
<sequence>MPVTPLTSIPVTPELLIGVAELEPTDRGLQPHRLPSFARRQNSDPQMAMVEAQPAGARLVLRTAATRIDLVVLRSRPMYGGTVGRPDGIYDLVIDGELSGHATSSGGDRLILDPATGFSHSEPGPEATISFTGLPARDKTVEIWFPHNELTRIVDLRVDAPVQPVPRDRPRWVHHGSSVSHGSNASNPTGTWPVVAARLAGMDLHNLGFGGGALLDPFVARTIAGLPADLISVKLGINLVNSDLFRRRALGPAVHGFLDIIREAHPETPLLVVSSVYCPIQESTPGPVDPELSDGQLSFVATGDPAEVRAGKLTLEVIREELAALVEQRAQEDAHLRYLDGLELWGPEDVARHPYPDNLHPSPEAHRLMGERFAGYLAD</sequence>
<organism evidence="3 4">
    <name type="scientific">Corynebacterium doosanense CAU 212 = DSM 45436</name>
    <dbReference type="NCBI Taxonomy" id="558173"/>
    <lineage>
        <taxon>Bacteria</taxon>
        <taxon>Bacillati</taxon>
        <taxon>Actinomycetota</taxon>
        <taxon>Actinomycetes</taxon>
        <taxon>Mycobacteriales</taxon>
        <taxon>Corynebacteriaceae</taxon>
        <taxon>Corynebacterium</taxon>
    </lineage>
</organism>
<dbReference type="InterPro" id="IPR013830">
    <property type="entry name" value="SGNH_hydro"/>
</dbReference>
<dbReference type="SUPFAM" id="SSF52266">
    <property type="entry name" value="SGNH hydrolase"/>
    <property type="match status" value="1"/>
</dbReference>
<dbReference type="AlphaFoldDB" id="A0A097IIZ6"/>